<dbReference type="STRING" id="64791.A0A151XJ82"/>
<dbReference type="Pfam" id="PF00307">
    <property type="entry name" value="CH"/>
    <property type="match status" value="1"/>
</dbReference>
<feature type="region of interest" description="Disordered" evidence="5">
    <location>
        <begin position="317"/>
        <end position="458"/>
    </location>
</feature>
<dbReference type="GO" id="GO:0035371">
    <property type="term" value="C:microtubule plus-end"/>
    <property type="evidence" value="ECO:0007669"/>
    <property type="project" value="TreeGrafter"/>
</dbReference>
<dbReference type="Proteomes" id="UP000075809">
    <property type="component" value="Unassembled WGS sequence"/>
</dbReference>
<dbReference type="GO" id="GO:0001578">
    <property type="term" value="P:microtubule bundle formation"/>
    <property type="evidence" value="ECO:0007669"/>
    <property type="project" value="TreeGrafter"/>
</dbReference>
<dbReference type="InterPro" id="IPR036872">
    <property type="entry name" value="CH_dom_sf"/>
</dbReference>
<keyword evidence="2" id="KW-0963">Cytoplasm</keyword>
<dbReference type="AlphaFoldDB" id="A0A151XJ82"/>
<keyword evidence="3" id="KW-0206">Cytoskeleton</keyword>
<feature type="compositionally biased region" description="Basic residues" evidence="5">
    <location>
        <begin position="382"/>
        <end position="393"/>
    </location>
</feature>
<dbReference type="PROSITE" id="PS50021">
    <property type="entry name" value="CH"/>
    <property type="match status" value="1"/>
</dbReference>
<feature type="compositionally biased region" description="Polar residues" evidence="5">
    <location>
        <begin position="397"/>
        <end position="425"/>
    </location>
</feature>
<dbReference type="GO" id="GO:0031110">
    <property type="term" value="P:regulation of microtubule polymerization or depolymerization"/>
    <property type="evidence" value="ECO:0007669"/>
    <property type="project" value="TreeGrafter"/>
</dbReference>
<dbReference type="GO" id="GO:0008093">
    <property type="term" value="F:cytoskeletal anchor activity"/>
    <property type="evidence" value="ECO:0007669"/>
    <property type="project" value="TreeGrafter"/>
</dbReference>
<dbReference type="Pfam" id="PF02187">
    <property type="entry name" value="GAS2"/>
    <property type="match status" value="1"/>
</dbReference>
<feature type="compositionally biased region" description="Low complexity" evidence="5">
    <location>
        <begin position="347"/>
        <end position="359"/>
    </location>
</feature>
<dbReference type="GO" id="GO:0001725">
    <property type="term" value="C:stress fiber"/>
    <property type="evidence" value="ECO:0007669"/>
    <property type="project" value="TreeGrafter"/>
</dbReference>
<dbReference type="InterPro" id="IPR001715">
    <property type="entry name" value="CH_dom"/>
</dbReference>
<evidence type="ECO:0000256" key="4">
    <source>
        <dbReference type="ARBA" id="ARBA00038441"/>
    </source>
</evidence>
<dbReference type="GO" id="GO:0051015">
    <property type="term" value="F:actin filament binding"/>
    <property type="evidence" value="ECO:0007669"/>
    <property type="project" value="TreeGrafter"/>
</dbReference>
<dbReference type="CDD" id="cd21268">
    <property type="entry name" value="CH_GAS2L1_2"/>
    <property type="match status" value="1"/>
</dbReference>
<dbReference type="InterPro" id="IPR003108">
    <property type="entry name" value="GAR_dom"/>
</dbReference>
<evidence type="ECO:0000256" key="1">
    <source>
        <dbReference type="ARBA" id="ARBA00004245"/>
    </source>
</evidence>
<evidence type="ECO:0000256" key="5">
    <source>
        <dbReference type="SAM" id="MobiDB-lite"/>
    </source>
</evidence>
<proteinExistence type="inferred from homology"/>
<keyword evidence="9" id="KW-1185">Reference proteome</keyword>
<dbReference type="Gene3D" id="3.30.920.20">
    <property type="entry name" value="Gas2-like domain"/>
    <property type="match status" value="1"/>
</dbReference>
<feature type="compositionally biased region" description="Low complexity" evidence="5">
    <location>
        <begin position="322"/>
        <end position="332"/>
    </location>
</feature>
<comment type="similarity">
    <text evidence="4">Belongs to the GAS2 family.</text>
</comment>
<dbReference type="SUPFAM" id="SSF47576">
    <property type="entry name" value="Calponin-homology domain, CH-domain"/>
    <property type="match status" value="1"/>
</dbReference>
<reference evidence="8 9" key="1">
    <citation type="submission" date="2015-09" db="EMBL/GenBank/DDBJ databases">
        <title>Trachymyrmex zeteki WGS genome.</title>
        <authorList>
            <person name="Nygaard S."/>
            <person name="Hu H."/>
            <person name="Boomsma J."/>
            <person name="Zhang G."/>
        </authorList>
    </citation>
    <scope>NUCLEOTIDE SEQUENCE [LARGE SCALE GENOMIC DNA]</scope>
    <source>
        <strain evidence="8">Tzet28-1</strain>
        <tissue evidence="8">Whole body</tissue>
    </source>
</reference>
<feature type="compositionally biased region" description="Polar residues" evidence="5">
    <location>
        <begin position="367"/>
        <end position="377"/>
    </location>
</feature>
<feature type="domain" description="GAR" evidence="7">
    <location>
        <begin position="215"/>
        <end position="287"/>
    </location>
</feature>
<organism evidence="8 9">
    <name type="scientific">Mycetomoellerius zeteki</name>
    <dbReference type="NCBI Taxonomy" id="64791"/>
    <lineage>
        <taxon>Eukaryota</taxon>
        <taxon>Metazoa</taxon>
        <taxon>Ecdysozoa</taxon>
        <taxon>Arthropoda</taxon>
        <taxon>Hexapoda</taxon>
        <taxon>Insecta</taxon>
        <taxon>Pterygota</taxon>
        <taxon>Neoptera</taxon>
        <taxon>Endopterygota</taxon>
        <taxon>Hymenoptera</taxon>
        <taxon>Apocrita</taxon>
        <taxon>Aculeata</taxon>
        <taxon>Formicoidea</taxon>
        <taxon>Formicidae</taxon>
        <taxon>Myrmicinae</taxon>
        <taxon>Mycetomoellerius</taxon>
    </lineage>
</organism>
<evidence type="ECO:0000313" key="9">
    <source>
        <dbReference type="Proteomes" id="UP000075809"/>
    </source>
</evidence>
<dbReference type="GO" id="GO:0008017">
    <property type="term" value="F:microtubule binding"/>
    <property type="evidence" value="ECO:0007669"/>
    <property type="project" value="InterPro"/>
</dbReference>
<dbReference type="PANTHER" id="PTHR46756:SF18">
    <property type="entry name" value="GAS2-LIKE PROTEIN PICKLED EGGS"/>
    <property type="match status" value="1"/>
</dbReference>
<feature type="compositionally biased region" description="Polar residues" evidence="5">
    <location>
        <begin position="333"/>
        <end position="343"/>
    </location>
</feature>
<dbReference type="PANTHER" id="PTHR46756">
    <property type="entry name" value="TRANSGELIN"/>
    <property type="match status" value="1"/>
</dbReference>
<dbReference type="Gene3D" id="1.10.418.10">
    <property type="entry name" value="Calponin-like domain"/>
    <property type="match status" value="1"/>
</dbReference>
<dbReference type="InterPro" id="IPR036534">
    <property type="entry name" value="GAR_dom_sf"/>
</dbReference>
<evidence type="ECO:0000259" key="7">
    <source>
        <dbReference type="PROSITE" id="PS51460"/>
    </source>
</evidence>
<comment type="subcellular location">
    <subcellularLocation>
        <location evidence="1">Cytoplasm</location>
        <location evidence="1">Cytoskeleton</location>
    </subcellularLocation>
</comment>
<dbReference type="SMART" id="SM00033">
    <property type="entry name" value="CH"/>
    <property type="match status" value="1"/>
</dbReference>
<feature type="compositionally biased region" description="Basic and acidic residues" evidence="5">
    <location>
        <begin position="426"/>
        <end position="440"/>
    </location>
</feature>
<dbReference type="GO" id="GO:0005884">
    <property type="term" value="C:actin filament"/>
    <property type="evidence" value="ECO:0007669"/>
    <property type="project" value="TreeGrafter"/>
</dbReference>
<feature type="domain" description="Calponin-homology (CH)" evidence="6">
    <location>
        <begin position="21"/>
        <end position="159"/>
    </location>
</feature>
<accession>A0A151XJ82</accession>
<dbReference type="PROSITE" id="PS51460">
    <property type="entry name" value="GAR"/>
    <property type="match status" value="1"/>
</dbReference>
<dbReference type="GO" id="GO:0051764">
    <property type="term" value="P:actin crosslink formation"/>
    <property type="evidence" value="ECO:0007669"/>
    <property type="project" value="TreeGrafter"/>
</dbReference>
<evidence type="ECO:0000259" key="6">
    <source>
        <dbReference type="PROSITE" id="PS50021"/>
    </source>
</evidence>
<evidence type="ECO:0000313" key="8">
    <source>
        <dbReference type="EMBL" id="KYQ60472.1"/>
    </source>
</evidence>
<dbReference type="GO" id="GO:0005737">
    <property type="term" value="C:cytoplasm"/>
    <property type="evidence" value="ECO:0007669"/>
    <property type="project" value="TreeGrafter"/>
</dbReference>
<sequence length="596" mass="67650">MSVLLEGRSYRPFKSSEEYLIAMKEDLAEWLNALYPELRINLDNFMDRLDTGVALCKHANNVRKYATDYVVRRQARKMPMTRSITSLALPMSQVGDVPYLPNAKAGTFFARDNVSNFIDWCRNNLGIIECLLFETEDLIMRKNERHVILCLLEVARRGAKFGMLAPLLVQMERQIDREIAAENKAANGAGNEESDDEYEEEPCLIYGPQPQIVTNDLKTLHELVRDIVEECTCPTQFPMIHVAEGKYRIGDTKVTIYVRVLRSHVMVRVGGGWDTLSHYLEKHDPCRCRNSHRSMISAKLIQKVGGSFDLGNAQVHYERSSPPRTRRSSASSVGSVQNLQSAQLHAPPRSISSNRSRSPTPHRPTAGNKQQHQQQSCDEQKKRSRSPTPHRKLLASPNHQTDLVKQRSRSPTPRANLRSRSPTPRKNTDSSRRNANEEARSPTYYGKSQENGRESGLKVPGEFTKRYVVEGGVARRAVERDDTPKYEPSIYNYKCSEDSSGRARRSSRPLRLSAKTLRRTPRSRRTVTESTRTIVARCPTRVTVVSVPSSHQPPTGIPSAHRARPRLPIVKSNLQKRNPKKNLVWKLTVSRQGCVR</sequence>
<dbReference type="EMBL" id="KQ982074">
    <property type="protein sequence ID" value="KYQ60472.1"/>
    <property type="molecule type" value="Genomic_DNA"/>
</dbReference>
<evidence type="ECO:0000256" key="2">
    <source>
        <dbReference type="ARBA" id="ARBA00022490"/>
    </source>
</evidence>
<dbReference type="GO" id="GO:1904825">
    <property type="term" value="P:protein localization to microtubule plus-end"/>
    <property type="evidence" value="ECO:0007669"/>
    <property type="project" value="TreeGrafter"/>
</dbReference>
<protein>
    <submittedName>
        <fullName evidence="8">GAS2-like protein 1</fullName>
    </submittedName>
</protein>
<dbReference type="SMART" id="SM00243">
    <property type="entry name" value="GAS2"/>
    <property type="match status" value="1"/>
</dbReference>
<name>A0A151XJ82_9HYME</name>
<evidence type="ECO:0000256" key="3">
    <source>
        <dbReference type="ARBA" id="ARBA00023212"/>
    </source>
</evidence>
<dbReference type="SUPFAM" id="SSF143575">
    <property type="entry name" value="GAS2 domain-like"/>
    <property type="match status" value="1"/>
</dbReference>
<gene>
    <name evidence="8" type="ORF">ALC60_00455</name>
</gene>